<evidence type="ECO:0000313" key="3">
    <source>
        <dbReference type="Proteomes" id="UP001205063"/>
    </source>
</evidence>
<proteinExistence type="predicted"/>
<protein>
    <submittedName>
        <fullName evidence="2">Uncharacterized protein</fullName>
    </submittedName>
</protein>
<dbReference type="RefSeq" id="WP_256136947.1">
    <property type="nucleotide sequence ID" value="NZ_JANGAB010000336.1"/>
</dbReference>
<comment type="caution">
    <text evidence="2">The sequence shown here is derived from an EMBL/GenBank/DDBJ whole genome shotgun (WGS) entry which is preliminary data.</text>
</comment>
<keyword evidence="1" id="KW-0812">Transmembrane</keyword>
<sequence length="95" mass="11235">HENGTEKVDVKAVFFFCSIFMFIYFRVACKNVVRKQVAWNNNILPIPLRATYRRIDYAKIMFFVLLFNPCYLIVKRKPFFQSSIRLNTDSGTISN</sequence>
<accession>A0AAW5KET3</accession>
<evidence type="ECO:0000313" key="2">
    <source>
        <dbReference type="EMBL" id="MCQ4950843.1"/>
    </source>
</evidence>
<evidence type="ECO:0000256" key="1">
    <source>
        <dbReference type="SAM" id="Phobius"/>
    </source>
</evidence>
<keyword evidence="1" id="KW-1133">Transmembrane helix</keyword>
<dbReference type="AlphaFoldDB" id="A0AAW5KET3"/>
<name>A0AAW5KET3_9FIRM</name>
<feature type="non-terminal residue" evidence="2">
    <location>
        <position position="1"/>
    </location>
</feature>
<organism evidence="2 3">
    <name type="scientific">Bittarella massiliensis</name>
    <name type="common">ex Durand et al. 2017</name>
    <dbReference type="NCBI Taxonomy" id="1720313"/>
    <lineage>
        <taxon>Bacteria</taxon>
        <taxon>Bacillati</taxon>
        <taxon>Bacillota</taxon>
        <taxon>Clostridia</taxon>
        <taxon>Eubacteriales</taxon>
        <taxon>Oscillospiraceae</taxon>
        <taxon>Bittarella (ex Durand et al. 2017)</taxon>
    </lineage>
</organism>
<feature type="transmembrane region" description="Helical" evidence="1">
    <location>
        <begin position="12"/>
        <end position="29"/>
    </location>
</feature>
<dbReference type="Proteomes" id="UP001205063">
    <property type="component" value="Unassembled WGS sequence"/>
</dbReference>
<keyword evidence="1" id="KW-0472">Membrane</keyword>
<gene>
    <name evidence="2" type="ORF">NE646_14530</name>
</gene>
<reference evidence="2" key="1">
    <citation type="submission" date="2022-06" db="EMBL/GenBank/DDBJ databases">
        <title>Isolation of gut microbiota from human fecal samples.</title>
        <authorList>
            <person name="Pamer E.G."/>
            <person name="Barat B."/>
            <person name="Waligurski E."/>
            <person name="Medina S."/>
            <person name="Paddock L."/>
            <person name="Mostad J."/>
        </authorList>
    </citation>
    <scope>NUCLEOTIDE SEQUENCE</scope>
    <source>
        <strain evidence="2">DFI.7.96</strain>
    </source>
</reference>
<dbReference type="EMBL" id="JANGAB010000336">
    <property type="protein sequence ID" value="MCQ4950843.1"/>
    <property type="molecule type" value="Genomic_DNA"/>
</dbReference>